<dbReference type="PROSITE" id="PS51257">
    <property type="entry name" value="PROKAR_LIPOPROTEIN"/>
    <property type="match status" value="1"/>
</dbReference>
<evidence type="ECO:0000313" key="2">
    <source>
        <dbReference type="EMBL" id="NKG19156.1"/>
    </source>
</evidence>
<evidence type="ECO:0000256" key="1">
    <source>
        <dbReference type="SAM" id="MobiDB-lite"/>
    </source>
</evidence>
<accession>A0ABX1G021</accession>
<feature type="compositionally biased region" description="Polar residues" evidence="1">
    <location>
        <begin position="47"/>
        <end position="61"/>
    </location>
</feature>
<dbReference type="Proteomes" id="UP000746595">
    <property type="component" value="Unassembled WGS sequence"/>
</dbReference>
<reference evidence="2 3" key="1">
    <citation type="submission" date="2020-04" db="EMBL/GenBank/DDBJ databases">
        <title>Paeniglutamicibacter sp. ANT13_2, a novel actinomycete isolated from sediment in Antarctica.</title>
        <authorList>
            <person name="Sakdapetsiri C."/>
            <person name="Pinyakong O."/>
        </authorList>
    </citation>
    <scope>NUCLEOTIDE SEQUENCE [LARGE SCALE GENOMIC DNA]</scope>
    <source>
        <strain evidence="2 3">ANT13_2</strain>
    </source>
</reference>
<dbReference type="RefSeq" id="WP_168150187.1">
    <property type="nucleotide sequence ID" value="NZ_JAAWVT010000001.1"/>
</dbReference>
<proteinExistence type="predicted"/>
<comment type="caution">
    <text evidence="2">The sequence shown here is derived from an EMBL/GenBank/DDBJ whole genome shotgun (WGS) entry which is preliminary data.</text>
</comment>
<gene>
    <name evidence="2" type="ORF">HED64_00360</name>
</gene>
<sequence>MNRILWMVAGLAGLGLLLTACVPLDENSADPITPSSSAEPVLPPHITASSQAPELPSQLSPTAGLEQRITALHKSSVAYQVQQGKHPLDYAVPGSERVLLAERLAQGMRFELPEKQSGDTIIIEMTCSERTDARFEAYDVTGRSVGGGNSSCSPEGPSGFSFGISENHPARQIEVSYVKESFMELSATTFTSAEEKHPAGN</sequence>
<evidence type="ECO:0000313" key="3">
    <source>
        <dbReference type="Proteomes" id="UP000746595"/>
    </source>
</evidence>
<name>A0ABX1G021_9MICC</name>
<organism evidence="2 3">
    <name type="scientific">Paeniglutamicibacter terrestris</name>
    <dbReference type="NCBI Taxonomy" id="2723403"/>
    <lineage>
        <taxon>Bacteria</taxon>
        <taxon>Bacillati</taxon>
        <taxon>Actinomycetota</taxon>
        <taxon>Actinomycetes</taxon>
        <taxon>Micrococcales</taxon>
        <taxon>Micrococcaceae</taxon>
        <taxon>Paeniglutamicibacter</taxon>
    </lineage>
</organism>
<dbReference type="EMBL" id="JAAWVT010000001">
    <property type="protein sequence ID" value="NKG19156.1"/>
    <property type="molecule type" value="Genomic_DNA"/>
</dbReference>
<protein>
    <submittedName>
        <fullName evidence="2">Uncharacterized protein</fullName>
    </submittedName>
</protein>
<keyword evidence="3" id="KW-1185">Reference proteome</keyword>
<feature type="region of interest" description="Disordered" evidence="1">
    <location>
        <begin position="31"/>
        <end position="61"/>
    </location>
</feature>